<evidence type="ECO:0000313" key="2">
    <source>
        <dbReference type="Proteomes" id="UP001497700"/>
    </source>
</evidence>
<proteinExistence type="predicted"/>
<name>A0ACB9YNT7_9PEZI</name>
<comment type="caution">
    <text evidence="1">The sequence shown here is derived from an EMBL/GenBank/DDBJ whole genome shotgun (WGS) entry which is preliminary data.</text>
</comment>
<dbReference type="Proteomes" id="UP001497700">
    <property type="component" value="Unassembled WGS sequence"/>
</dbReference>
<accession>A0ACB9YNT7</accession>
<protein>
    <submittedName>
        <fullName evidence="1">Trypsin-like cysteine/serine peptidase domain-containing protein</fullName>
    </submittedName>
</protein>
<organism evidence="1 2">
    <name type="scientific">Hypoxylon rubiginosum</name>
    <dbReference type="NCBI Taxonomy" id="110542"/>
    <lineage>
        <taxon>Eukaryota</taxon>
        <taxon>Fungi</taxon>
        <taxon>Dikarya</taxon>
        <taxon>Ascomycota</taxon>
        <taxon>Pezizomycotina</taxon>
        <taxon>Sordariomycetes</taxon>
        <taxon>Xylariomycetidae</taxon>
        <taxon>Xylariales</taxon>
        <taxon>Hypoxylaceae</taxon>
        <taxon>Hypoxylon</taxon>
    </lineage>
</organism>
<sequence length="379" mass="37995">MELIKFLTFLAAVLPVAYGAPTQASSNLHPKILAAMKRDLGLDAEQATARVARDLWASDVIEQLRTTAGSSFAGAWIAEDGTTLNVAVTDEALAAEVSAAGATPAIVANSFSKLEDAKLALDNMDIEQPKTLATDAAETGIAAYYVDVAANKLVIEALAGSVAHAEALAAQVGLVASEFEVKTVDAMPTTLATVLGGDAYLINRASRCSVGFSVTTGFVSAGHCGTAGSTATTSSGASLGSFSASVFPGSADMSYIRTVSGTTLSGYIDGYGSGNLPVSGSTASATGASICRSGSTTGVHCGTVRSLGATVTYAEGRVTGLTQTNVCAEPGDSGGSFYTGAQAQGVTSGGSGNCASGGITYFQPVNEILSSYGLTLVRA</sequence>
<evidence type="ECO:0000313" key="1">
    <source>
        <dbReference type="EMBL" id="KAI4860882.1"/>
    </source>
</evidence>
<gene>
    <name evidence="1" type="ORF">F4820DRAFT_86720</name>
</gene>
<dbReference type="EMBL" id="MU393569">
    <property type="protein sequence ID" value="KAI4860882.1"/>
    <property type="molecule type" value="Genomic_DNA"/>
</dbReference>
<reference evidence="1 2" key="1">
    <citation type="journal article" date="2022" name="New Phytol.">
        <title>Ecological generalism drives hyperdiversity of secondary metabolite gene clusters in xylarialean endophytes.</title>
        <authorList>
            <person name="Franco M.E.E."/>
            <person name="Wisecaver J.H."/>
            <person name="Arnold A.E."/>
            <person name="Ju Y.M."/>
            <person name="Slot J.C."/>
            <person name="Ahrendt S."/>
            <person name="Moore L.P."/>
            <person name="Eastman K.E."/>
            <person name="Scott K."/>
            <person name="Konkel Z."/>
            <person name="Mondo S.J."/>
            <person name="Kuo A."/>
            <person name="Hayes R.D."/>
            <person name="Haridas S."/>
            <person name="Andreopoulos B."/>
            <person name="Riley R."/>
            <person name="LaButti K."/>
            <person name="Pangilinan J."/>
            <person name="Lipzen A."/>
            <person name="Amirebrahimi M."/>
            <person name="Yan J."/>
            <person name="Adam C."/>
            <person name="Keymanesh K."/>
            <person name="Ng V."/>
            <person name="Louie K."/>
            <person name="Northen T."/>
            <person name="Drula E."/>
            <person name="Henrissat B."/>
            <person name="Hsieh H.M."/>
            <person name="Youens-Clark K."/>
            <person name="Lutzoni F."/>
            <person name="Miadlikowska J."/>
            <person name="Eastwood D.C."/>
            <person name="Hamelin R.C."/>
            <person name="Grigoriev I.V."/>
            <person name="U'Ren J.M."/>
        </authorList>
    </citation>
    <scope>NUCLEOTIDE SEQUENCE [LARGE SCALE GENOMIC DNA]</scope>
    <source>
        <strain evidence="1 2">CBS 119005</strain>
    </source>
</reference>
<keyword evidence="2" id="KW-1185">Reference proteome</keyword>